<name>A0A0E3BHW2_9BURK</name>
<accession>A0A0E3BHW2</accession>
<protein>
    <submittedName>
        <fullName evidence="1">Uncharacterized protein</fullName>
    </submittedName>
</protein>
<comment type="caution">
    <text evidence="1">The sequence shown here is derived from an EMBL/GenBank/DDBJ whole genome shotgun (WGS) entry which is preliminary data.</text>
</comment>
<sequence length="268" mass="31252">MDKFVPIDIKSASPLEPDQGFYDELIKEFHLLTGVSPSKLYSWRKYHEIFRFKKSNRTLFIDSMLKLSSEDRVNSHFKKLGSRPNNLFIRFRGIHLILEKPISYTGRNNFLVVLAFEYCTEFICSFIYELSEKDSKDIKISSEAVCEIFSHVSQITQLPISKFEITNNICDDTEELKEDLKKIPYCKPDIKINIKNKNSVKSINAKSPIETRQDMLSFFDQIESIQFEKVSAPKIAKGNRTFTKNQNFYVEDLKSETKLIDSSVKRIK</sequence>
<proteinExistence type="predicted"/>
<reference evidence="1 2" key="1">
    <citation type="submission" date="2013-09" db="EMBL/GenBank/DDBJ databases">
        <title>High correlation between genotypes and phenotypes of environmental bacteria Comamonas testosteroni strains.</title>
        <authorList>
            <person name="Liu L."/>
            <person name="Zhu W."/>
            <person name="Xia X."/>
            <person name="Xu B."/>
            <person name="Luo M."/>
            <person name="Wang G."/>
        </authorList>
    </citation>
    <scope>NUCLEOTIDE SEQUENCE [LARGE SCALE GENOMIC DNA]</scope>
    <source>
        <strain evidence="1 2">JL14</strain>
    </source>
</reference>
<dbReference type="EMBL" id="AWTN01000046">
    <property type="protein sequence ID" value="KGG96398.1"/>
    <property type="molecule type" value="Genomic_DNA"/>
</dbReference>
<organism evidence="1 2">
    <name type="scientific">Comamonas thiooxydans</name>
    <dbReference type="NCBI Taxonomy" id="363952"/>
    <lineage>
        <taxon>Bacteria</taxon>
        <taxon>Pseudomonadati</taxon>
        <taxon>Pseudomonadota</taxon>
        <taxon>Betaproteobacteria</taxon>
        <taxon>Burkholderiales</taxon>
        <taxon>Comamonadaceae</taxon>
        <taxon>Comamonas</taxon>
    </lineage>
</organism>
<evidence type="ECO:0000313" key="2">
    <source>
        <dbReference type="Proteomes" id="UP000029567"/>
    </source>
</evidence>
<dbReference type="AlphaFoldDB" id="A0A0E3BHW2"/>
<dbReference type="Proteomes" id="UP000029567">
    <property type="component" value="Unassembled WGS sequence"/>
</dbReference>
<gene>
    <name evidence="1" type="ORF">P245_05410</name>
</gene>
<evidence type="ECO:0000313" key="1">
    <source>
        <dbReference type="EMBL" id="KGG96398.1"/>
    </source>
</evidence>